<evidence type="ECO:0000256" key="2">
    <source>
        <dbReference type="SAM" id="Phobius"/>
    </source>
</evidence>
<keyword evidence="2" id="KW-0472">Membrane</keyword>
<keyword evidence="2" id="KW-1133">Transmembrane helix</keyword>
<feature type="transmembrane region" description="Helical" evidence="2">
    <location>
        <begin position="210"/>
        <end position="231"/>
    </location>
</feature>
<name>A0A8H6XEN0_9AGAR</name>
<feature type="transmembrane region" description="Helical" evidence="2">
    <location>
        <begin position="135"/>
        <end position="155"/>
    </location>
</feature>
<proteinExistence type="predicted"/>
<evidence type="ECO:0000256" key="1">
    <source>
        <dbReference type="SAM" id="MobiDB-lite"/>
    </source>
</evidence>
<comment type="caution">
    <text evidence="3">The sequence shown here is derived from an EMBL/GenBank/DDBJ whole genome shotgun (WGS) entry which is preliminary data.</text>
</comment>
<evidence type="ECO:0000313" key="4">
    <source>
        <dbReference type="Proteomes" id="UP000620124"/>
    </source>
</evidence>
<dbReference type="EMBL" id="JACAZI010000020">
    <property type="protein sequence ID" value="KAF7339171.1"/>
    <property type="molecule type" value="Genomic_DNA"/>
</dbReference>
<keyword evidence="2" id="KW-0812">Transmembrane</keyword>
<gene>
    <name evidence="3" type="ORF">MVEN_01994300</name>
</gene>
<feature type="transmembrane region" description="Helical" evidence="2">
    <location>
        <begin position="237"/>
        <end position="261"/>
    </location>
</feature>
<dbReference type="Proteomes" id="UP000620124">
    <property type="component" value="Unassembled WGS sequence"/>
</dbReference>
<sequence length="335" mass="37353">MAPTSHFFAYFPLVIDSLTYGVYFPLFFQSVHILLSRRRHNYKFYLICMITLFLLSSLHIALAWAWAFITDTADTAIYEVISLNDPPPELYGPDDSYSLHRVATLIKVRFLMANTIADTIIIYRCYVIWAYNWRVIAFPAFGYGCTLIASVVVALPLSQAAKQPAVAVIVAATFATNVSAASLAAGRIWWISHRTALFIGRTSRRKFDNLTAIILESGLIYPASLIVNIAVRFLSPATFPFLTCIAGAYHIVAIAPTLIIVRVGLGVSTDDVEKSVAMSRGLLFAPGMRETDDTTMELGVRPQAVTFTIPHRNDKHREVQRETTASITENELKHQ</sequence>
<keyword evidence="4" id="KW-1185">Reference proteome</keyword>
<reference evidence="3" key="1">
    <citation type="submission" date="2020-05" db="EMBL/GenBank/DDBJ databases">
        <title>Mycena genomes resolve the evolution of fungal bioluminescence.</title>
        <authorList>
            <person name="Tsai I.J."/>
        </authorList>
    </citation>
    <scope>NUCLEOTIDE SEQUENCE</scope>
    <source>
        <strain evidence="3">CCC161011</strain>
    </source>
</reference>
<feature type="transmembrane region" description="Helical" evidence="2">
    <location>
        <begin position="6"/>
        <end position="23"/>
    </location>
</feature>
<dbReference type="AlphaFoldDB" id="A0A8H6XEN0"/>
<dbReference type="OrthoDB" id="3226582at2759"/>
<accession>A0A8H6XEN0</accession>
<feature type="region of interest" description="Disordered" evidence="1">
    <location>
        <begin position="314"/>
        <end position="335"/>
    </location>
</feature>
<organism evidence="3 4">
    <name type="scientific">Mycena venus</name>
    <dbReference type="NCBI Taxonomy" id="2733690"/>
    <lineage>
        <taxon>Eukaryota</taxon>
        <taxon>Fungi</taxon>
        <taxon>Dikarya</taxon>
        <taxon>Basidiomycota</taxon>
        <taxon>Agaricomycotina</taxon>
        <taxon>Agaricomycetes</taxon>
        <taxon>Agaricomycetidae</taxon>
        <taxon>Agaricales</taxon>
        <taxon>Marasmiineae</taxon>
        <taxon>Mycenaceae</taxon>
        <taxon>Mycena</taxon>
    </lineage>
</organism>
<evidence type="ECO:0000313" key="3">
    <source>
        <dbReference type="EMBL" id="KAF7339171.1"/>
    </source>
</evidence>
<protein>
    <submittedName>
        <fullName evidence="3">Rtt106 domain-containing protein</fullName>
    </submittedName>
</protein>
<feature type="transmembrane region" description="Helical" evidence="2">
    <location>
        <begin position="44"/>
        <end position="69"/>
    </location>
</feature>
<feature type="transmembrane region" description="Helical" evidence="2">
    <location>
        <begin position="167"/>
        <end position="190"/>
    </location>
</feature>